<evidence type="ECO:0000256" key="1">
    <source>
        <dbReference type="SAM" id="MobiDB-lite"/>
    </source>
</evidence>
<protein>
    <submittedName>
        <fullName evidence="2">Uncharacterized protein</fullName>
    </submittedName>
</protein>
<comment type="caution">
    <text evidence="2">The sequence shown here is derived from an EMBL/GenBank/DDBJ whole genome shotgun (WGS) entry which is preliminary data.</text>
</comment>
<sequence length="91" mass="9801">NAIQAYGYGMDDTPIKNVTVSEPSVTSKARSEWMEGIPENPNPNPSSFPPISKERNSGLALGEDRYPCLHANVLALLPSPALALILARQVL</sequence>
<feature type="non-terminal residue" evidence="2">
    <location>
        <position position="1"/>
    </location>
</feature>
<dbReference type="Proteomes" id="UP001352852">
    <property type="component" value="Unassembled WGS sequence"/>
</dbReference>
<keyword evidence="3" id="KW-1185">Reference proteome</keyword>
<proteinExistence type="predicted"/>
<organism evidence="2 3">
    <name type="scientific">Characodon lateralis</name>
    <dbReference type="NCBI Taxonomy" id="208331"/>
    <lineage>
        <taxon>Eukaryota</taxon>
        <taxon>Metazoa</taxon>
        <taxon>Chordata</taxon>
        <taxon>Craniata</taxon>
        <taxon>Vertebrata</taxon>
        <taxon>Euteleostomi</taxon>
        <taxon>Actinopterygii</taxon>
        <taxon>Neopterygii</taxon>
        <taxon>Teleostei</taxon>
        <taxon>Neoteleostei</taxon>
        <taxon>Acanthomorphata</taxon>
        <taxon>Ovalentaria</taxon>
        <taxon>Atherinomorphae</taxon>
        <taxon>Cyprinodontiformes</taxon>
        <taxon>Goodeidae</taxon>
        <taxon>Characodon</taxon>
    </lineage>
</organism>
<evidence type="ECO:0000313" key="2">
    <source>
        <dbReference type="EMBL" id="MED6270918.1"/>
    </source>
</evidence>
<evidence type="ECO:0000313" key="3">
    <source>
        <dbReference type="Proteomes" id="UP001352852"/>
    </source>
</evidence>
<reference evidence="2 3" key="1">
    <citation type="submission" date="2021-06" db="EMBL/GenBank/DDBJ databases">
        <authorList>
            <person name="Palmer J.M."/>
        </authorList>
    </citation>
    <scope>NUCLEOTIDE SEQUENCE [LARGE SCALE GENOMIC DNA]</scope>
    <source>
        <strain evidence="2 3">CL_MEX2019</strain>
        <tissue evidence="2">Muscle</tissue>
    </source>
</reference>
<gene>
    <name evidence="2" type="ORF">CHARACLAT_015047</name>
</gene>
<name>A0ABU7D6W2_9TELE</name>
<feature type="region of interest" description="Disordered" evidence="1">
    <location>
        <begin position="21"/>
        <end position="56"/>
    </location>
</feature>
<dbReference type="EMBL" id="JAHUTJ010017544">
    <property type="protein sequence ID" value="MED6270918.1"/>
    <property type="molecule type" value="Genomic_DNA"/>
</dbReference>
<accession>A0ABU7D6W2</accession>